<dbReference type="SUPFAM" id="SSF56601">
    <property type="entry name" value="beta-lactamase/transpeptidase-like"/>
    <property type="match status" value="1"/>
</dbReference>
<name>A0A7Z0MNH2_9GAMM</name>
<dbReference type="PANTHER" id="PTHR30627:SF2">
    <property type="entry name" value="PEPTIDOGLYCAN D,D-TRANSPEPTIDASE MRDA"/>
    <property type="match status" value="1"/>
</dbReference>
<dbReference type="Proteomes" id="UP000537890">
    <property type="component" value="Unassembled WGS sequence"/>
</dbReference>
<organism evidence="1 2">
    <name type="scientific">Candidatus Methanofishera endochildressiae</name>
    <dbReference type="NCBI Taxonomy" id="2738884"/>
    <lineage>
        <taxon>Bacteria</taxon>
        <taxon>Pseudomonadati</taxon>
        <taxon>Pseudomonadota</taxon>
        <taxon>Gammaproteobacteria</taxon>
        <taxon>Candidatus Methanofishera</taxon>
    </lineage>
</organism>
<dbReference type="Gene3D" id="3.40.710.10">
    <property type="entry name" value="DD-peptidase/beta-lactamase superfamily"/>
    <property type="match status" value="1"/>
</dbReference>
<sequence length="72" mass="7680">MTCKIKPVPGADVYLTLDVALQKAAYDALAEYNGAVVALDLETGGVLVQVSKASFDPNLFVSGISYVFMCYN</sequence>
<comment type="caution">
    <text evidence="1">The sequence shown here is derived from an EMBL/GenBank/DDBJ whole genome shotgun (WGS) entry which is preliminary data.</text>
</comment>
<proteinExistence type="predicted"/>
<dbReference type="GO" id="GO:0071972">
    <property type="term" value="F:peptidoglycan L,D-transpeptidase activity"/>
    <property type="evidence" value="ECO:0007669"/>
    <property type="project" value="TreeGrafter"/>
</dbReference>
<dbReference type="PANTHER" id="PTHR30627">
    <property type="entry name" value="PEPTIDOGLYCAN D,D-TRANSPEPTIDASE"/>
    <property type="match status" value="1"/>
</dbReference>
<dbReference type="Gene3D" id="3.90.1310.10">
    <property type="entry name" value="Penicillin-binding protein 2a (Domain 2)"/>
    <property type="match status" value="1"/>
</dbReference>
<dbReference type="GO" id="GO:0071555">
    <property type="term" value="P:cell wall organization"/>
    <property type="evidence" value="ECO:0007669"/>
    <property type="project" value="TreeGrafter"/>
</dbReference>
<protein>
    <submittedName>
        <fullName evidence="1">Uncharacterized protein</fullName>
    </submittedName>
</protein>
<dbReference type="InterPro" id="IPR050515">
    <property type="entry name" value="Beta-lactam/transpept"/>
</dbReference>
<evidence type="ECO:0000313" key="2">
    <source>
        <dbReference type="Proteomes" id="UP000537890"/>
    </source>
</evidence>
<dbReference type="InterPro" id="IPR012338">
    <property type="entry name" value="Beta-lactam/transpept-like"/>
</dbReference>
<dbReference type="EMBL" id="JACCHS010000059">
    <property type="protein sequence ID" value="NYT46936.1"/>
    <property type="molecule type" value="Genomic_DNA"/>
</dbReference>
<reference evidence="1 2" key="1">
    <citation type="submission" date="2020-05" db="EMBL/GenBank/DDBJ databases">
        <title>Horizontal transmission and recombination maintain forever young bacterial symbiont genomes.</title>
        <authorList>
            <person name="Russell S.L."/>
            <person name="Pepper-Tunick E."/>
            <person name="Svedberg J."/>
            <person name="Byrne A."/>
            <person name="Ruelas Castillo J."/>
            <person name="Vollmers C."/>
            <person name="Beinart R.A."/>
            <person name="Corbett-Detig R."/>
        </authorList>
    </citation>
    <scope>NUCLEOTIDE SEQUENCE [LARGE SCALE GENOMIC DNA]</scope>
    <source>
        <strain evidence="1">4727-3</strain>
    </source>
</reference>
<gene>
    <name evidence="1" type="ORF">H0A75_04235</name>
</gene>
<dbReference type="GO" id="GO:0005886">
    <property type="term" value="C:plasma membrane"/>
    <property type="evidence" value="ECO:0007669"/>
    <property type="project" value="TreeGrafter"/>
</dbReference>
<evidence type="ECO:0000313" key="1">
    <source>
        <dbReference type="EMBL" id="NYT46936.1"/>
    </source>
</evidence>
<accession>A0A7Z0MNH2</accession>
<dbReference type="AlphaFoldDB" id="A0A7Z0MNH2"/>
<dbReference type="GO" id="GO:0008658">
    <property type="term" value="F:penicillin binding"/>
    <property type="evidence" value="ECO:0007669"/>
    <property type="project" value="TreeGrafter"/>
</dbReference>